<sequence>MRPGVYPIRVLPHRVGNLYAHIGMDVGVCRFQRNRHGDGIGFRMFRAVVIGPGAGAFLIAHEAVHEVSNANGTGVFLAEIQRIENGLDSLGVKAAAVFRHGVYPGDLAVDGCEAVLHIRNVLPVCFRNGTRNRAAVVAEVEHRRIVIRSARHKTEHDDHQDNERREDGGDNPANRFSQLVVC</sequence>
<feature type="region of interest" description="Disordered" evidence="1">
    <location>
        <begin position="149"/>
        <end position="173"/>
    </location>
</feature>
<gene>
    <name evidence="2" type="ORF">SDC9_67105</name>
</gene>
<dbReference type="EMBL" id="VSSQ01003432">
    <property type="protein sequence ID" value="MPM20669.1"/>
    <property type="molecule type" value="Genomic_DNA"/>
</dbReference>
<organism evidence="2">
    <name type="scientific">bioreactor metagenome</name>
    <dbReference type="NCBI Taxonomy" id="1076179"/>
    <lineage>
        <taxon>unclassified sequences</taxon>
        <taxon>metagenomes</taxon>
        <taxon>ecological metagenomes</taxon>
    </lineage>
</organism>
<evidence type="ECO:0000313" key="2">
    <source>
        <dbReference type="EMBL" id="MPM20669.1"/>
    </source>
</evidence>
<feature type="compositionally biased region" description="Basic and acidic residues" evidence="1">
    <location>
        <begin position="152"/>
        <end position="168"/>
    </location>
</feature>
<protein>
    <submittedName>
        <fullName evidence="2">Uncharacterized protein</fullName>
    </submittedName>
</protein>
<dbReference type="AlphaFoldDB" id="A0A644XX54"/>
<comment type="caution">
    <text evidence="2">The sequence shown here is derived from an EMBL/GenBank/DDBJ whole genome shotgun (WGS) entry which is preliminary data.</text>
</comment>
<name>A0A644XX54_9ZZZZ</name>
<evidence type="ECO:0000256" key="1">
    <source>
        <dbReference type="SAM" id="MobiDB-lite"/>
    </source>
</evidence>
<proteinExistence type="predicted"/>
<accession>A0A644XX54</accession>
<reference evidence="2" key="1">
    <citation type="submission" date="2019-08" db="EMBL/GenBank/DDBJ databases">
        <authorList>
            <person name="Kucharzyk K."/>
            <person name="Murdoch R.W."/>
            <person name="Higgins S."/>
            <person name="Loffler F."/>
        </authorList>
    </citation>
    <scope>NUCLEOTIDE SEQUENCE</scope>
</reference>